<evidence type="ECO:0000256" key="1">
    <source>
        <dbReference type="SAM" id="MobiDB-lite"/>
    </source>
</evidence>
<organism evidence="3 4">
    <name type="scientific">Streptomyces tendae</name>
    <dbReference type="NCBI Taxonomy" id="1932"/>
    <lineage>
        <taxon>Bacteria</taxon>
        <taxon>Bacillati</taxon>
        <taxon>Actinomycetota</taxon>
        <taxon>Actinomycetes</taxon>
        <taxon>Kitasatosporales</taxon>
        <taxon>Streptomycetaceae</taxon>
        <taxon>Streptomyces</taxon>
    </lineage>
</organism>
<dbReference type="PROSITE" id="PS51257">
    <property type="entry name" value="PROKAR_LIPOPROTEIN"/>
    <property type="match status" value="1"/>
</dbReference>
<reference evidence="3 4" key="1">
    <citation type="submission" date="2019-09" db="EMBL/GenBank/DDBJ databases">
        <title>Draft genome sequence of the Ebosin-producing strain Streptomyces sp. 139.</title>
        <authorList>
            <person name="Ai L."/>
            <person name="Geng M."/>
            <person name="Ma M."/>
            <person name="Bai L."/>
        </authorList>
    </citation>
    <scope>NUCLEOTIDE SEQUENCE [LARGE SCALE GENOMIC DNA]</scope>
    <source>
        <strain evidence="3 4">139</strain>
    </source>
</reference>
<dbReference type="RefSeq" id="WP_150150997.1">
    <property type="nucleotide sequence ID" value="NZ_CP043959.1"/>
</dbReference>
<feature type="region of interest" description="Disordered" evidence="1">
    <location>
        <begin position="119"/>
        <end position="142"/>
    </location>
</feature>
<dbReference type="Proteomes" id="UP000324308">
    <property type="component" value="Chromosome"/>
</dbReference>
<sequence length="244" mass="26205">MRRLLLLAPVLVALAGCGVIQSSEGEATDSAREVATRAGQRLASQLPRTADEVGYSASYLDGVEVLRVEGDSTHEGDGVEVIVRTSGSAYNGWFDVEQVTVRRCFSLRVSPRAEWGEEARDVDCPEGPPLRFPPPPEPPRVPSEALEAELPRVPAGGRVDEAEVRRVLAALDMDPEITTEVKTEDGSVGILLSPPSSRYEPVDCVLAVVGPGRTNVWMPSRIQRMPGEGGCSVDNALHPLPPPH</sequence>
<keyword evidence="3" id="KW-0648">Protein biosynthesis</keyword>
<gene>
    <name evidence="3" type="ORF">F3L20_00670</name>
</gene>
<accession>A0ABX5ZIT8</accession>
<evidence type="ECO:0000313" key="4">
    <source>
        <dbReference type="Proteomes" id="UP000324308"/>
    </source>
</evidence>
<evidence type="ECO:0000256" key="2">
    <source>
        <dbReference type="SAM" id="SignalP"/>
    </source>
</evidence>
<proteinExistence type="predicted"/>
<name>A0ABX5ZIT8_STRTE</name>
<keyword evidence="2" id="KW-0732">Signal</keyword>
<evidence type="ECO:0000313" key="3">
    <source>
        <dbReference type="EMBL" id="QER84569.1"/>
    </source>
</evidence>
<keyword evidence="4" id="KW-1185">Reference proteome</keyword>
<protein>
    <submittedName>
        <fullName evidence="3">Translation initiation factor IF-2</fullName>
    </submittedName>
</protein>
<dbReference type="EMBL" id="CP043959">
    <property type="protein sequence ID" value="QER84569.1"/>
    <property type="molecule type" value="Genomic_DNA"/>
</dbReference>
<keyword evidence="3" id="KW-0396">Initiation factor</keyword>
<dbReference type="GO" id="GO:0003743">
    <property type="term" value="F:translation initiation factor activity"/>
    <property type="evidence" value="ECO:0007669"/>
    <property type="project" value="UniProtKB-KW"/>
</dbReference>
<feature type="chain" id="PRO_5047073482" evidence="2">
    <location>
        <begin position="23"/>
        <end position="244"/>
    </location>
</feature>
<feature type="signal peptide" evidence="2">
    <location>
        <begin position="1"/>
        <end position="22"/>
    </location>
</feature>
<feature type="compositionally biased region" description="Pro residues" evidence="1">
    <location>
        <begin position="126"/>
        <end position="141"/>
    </location>
</feature>